<reference evidence="2" key="1">
    <citation type="submission" date="2019-10" db="EMBL/GenBank/DDBJ databases">
        <title>Conservation and host-specific expression of non-tandemly repeated heterogenous ribosome RNA gene in arbuscular mycorrhizal fungi.</title>
        <authorList>
            <person name="Maeda T."/>
            <person name="Kobayashi Y."/>
            <person name="Nakagawa T."/>
            <person name="Ezawa T."/>
            <person name="Yamaguchi K."/>
            <person name="Bino T."/>
            <person name="Nishimoto Y."/>
            <person name="Shigenobu S."/>
            <person name="Kawaguchi M."/>
        </authorList>
    </citation>
    <scope>NUCLEOTIDE SEQUENCE</scope>
    <source>
        <strain evidence="2">HR1</strain>
    </source>
</reference>
<sequence>MHKVHSRECILAKLLLEYLFSYQENTFSSCITPKKQLTKLIYFEISALFNSIFWTLWIAFILWTLFLVTGFHDFCSNNSFYFGDKFLNMEHIFIHNFLKLLDMEFGKSGNIMNCCTDLQDIRHMGYKKMMTLVLKLCKYQDSFGIRILETLKCFSGSRYWSTKYIITFDSFQLLNTDFKLEIY</sequence>
<feature type="transmembrane region" description="Helical" evidence="1">
    <location>
        <begin position="41"/>
        <end position="68"/>
    </location>
</feature>
<keyword evidence="1" id="KW-0472">Membrane</keyword>
<protein>
    <submittedName>
        <fullName evidence="2">Uncharacterized protein</fullName>
    </submittedName>
</protein>
<gene>
    <name evidence="2" type="ORF">RCL2_002945500</name>
</gene>
<accession>A0A8H3MHY9</accession>
<comment type="caution">
    <text evidence="2">The sequence shown here is derived from an EMBL/GenBank/DDBJ whole genome shotgun (WGS) entry which is preliminary data.</text>
</comment>
<organism evidence="2 3">
    <name type="scientific">Rhizophagus clarus</name>
    <dbReference type="NCBI Taxonomy" id="94130"/>
    <lineage>
        <taxon>Eukaryota</taxon>
        <taxon>Fungi</taxon>
        <taxon>Fungi incertae sedis</taxon>
        <taxon>Mucoromycota</taxon>
        <taxon>Glomeromycotina</taxon>
        <taxon>Glomeromycetes</taxon>
        <taxon>Glomerales</taxon>
        <taxon>Glomeraceae</taxon>
        <taxon>Rhizophagus</taxon>
    </lineage>
</organism>
<keyword evidence="1" id="KW-1133">Transmembrane helix</keyword>
<dbReference type="AlphaFoldDB" id="A0A8H3MHY9"/>
<keyword evidence="1" id="KW-0812">Transmembrane</keyword>
<evidence type="ECO:0000313" key="3">
    <source>
        <dbReference type="Proteomes" id="UP000615446"/>
    </source>
</evidence>
<dbReference type="Proteomes" id="UP000615446">
    <property type="component" value="Unassembled WGS sequence"/>
</dbReference>
<proteinExistence type="predicted"/>
<evidence type="ECO:0000313" key="2">
    <source>
        <dbReference type="EMBL" id="GET03109.1"/>
    </source>
</evidence>
<evidence type="ECO:0000256" key="1">
    <source>
        <dbReference type="SAM" id="Phobius"/>
    </source>
</evidence>
<name>A0A8H3MHY9_9GLOM</name>
<dbReference type="EMBL" id="BLAL01000319">
    <property type="protein sequence ID" value="GET03109.1"/>
    <property type="molecule type" value="Genomic_DNA"/>
</dbReference>